<dbReference type="EMBL" id="JACEZS010000017">
    <property type="protein sequence ID" value="MBA5607389.1"/>
    <property type="molecule type" value="Genomic_DNA"/>
</dbReference>
<dbReference type="AlphaFoldDB" id="A0A7W2EK49"/>
<comment type="caution">
    <text evidence="1">The sequence shown here is derived from an EMBL/GenBank/DDBJ whole genome shotgun (WGS) entry which is preliminary data.</text>
</comment>
<keyword evidence="2" id="KW-1185">Reference proteome</keyword>
<reference evidence="1 2" key="1">
    <citation type="submission" date="2020-07" db="EMBL/GenBank/DDBJ databases">
        <title>Novel species isolated from subtropical streams in China.</title>
        <authorList>
            <person name="Lu H."/>
        </authorList>
    </citation>
    <scope>NUCLEOTIDE SEQUENCE [LARGE SCALE GENOMIC DNA]</scope>
    <source>
        <strain evidence="1 2">FT3S</strain>
    </source>
</reference>
<evidence type="ECO:0000313" key="2">
    <source>
        <dbReference type="Proteomes" id="UP000566711"/>
    </source>
</evidence>
<evidence type="ECO:0000313" key="1">
    <source>
        <dbReference type="EMBL" id="MBA5607389.1"/>
    </source>
</evidence>
<dbReference type="RefSeq" id="WP_182219606.1">
    <property type="nucleotide sequence ID" value="NZ_JACEZS010000017.1"/>
</dbReference>
<accession>A0A7W2EK49</accession>
<dbReference type="Pfam" id="PF24154">
    <property type="entry name" value="Tis1_ImmP"/>
    <property type="match status" value="1"/>
</dbReference>
<protein>
    <submittedName>
        <fullName evidence="1">Uncharacterized protein</fullName>
    </submittedName>
</protein>
<dbReference type="InterPro" id="IPR056206">
    <property type="entry name" value="Tis1_ImmP"/>
</dbReference>
<sequence>MPIDKGERFTREDIFVDYFIEEVMFRWDHVTKKIYVRFYGKDESLHPVPYDNRLFNDALLGGDEISREEYGRGKDRWS</sequence>
<organism evidence="1 2">
    <name type="scientific">Rugamonas fusca</name>
    <dbReference type="NCBI Taxonomy" id="2758568"/>
    <lineage>
        <taxon>Bacteria</taxon>
        <taxon>Pseudomonadati</taxon>
        <taxon>Pseudomonadota</taxon>
        <taxon>Betaproteobacteria</taxon>
        <taxon>Burkholderiales</taxon>
        <taxon>Oxalobacteraceae</taxon>
        <taxon>Telluria group</taxon>
        <taxon>Rugamonas</taxon>
    </lineage>
</organism>
<proteinExistence type="predicted"/>
<name>A0A7W2EK49_9BURK</name>
<gene>
    <name evidence="1" type="ORF">H3H36_18695</name>
</gene>
<dbReference type="Proteomes" id="UP000566711">
    <property type="component" value="Unassembled WGS sequence"/>
</dbReference>